<keyword evidence="3" id="KW-1185">Reference proteome</keyword>
<dbReference type="PANTHER" id="PTHR37475">
    <property type="entry name" value="ZYGOTE-SPECIFIC CLASS V COPY B GENE PROTEIN"/>
    <property type="match status" value="1"/>
</dbReference>
<dbReference type="OMA" id="ACNTAYG"/>
<name>A0A0B2UZB1_TOXCA</name>
<feature type="signal peptide" evidence="1">
    <location>
        <begin position="1"/>
        <end position="21"/>
    </location>
</feature>
<evidence type="ECO:0000313" key="3">
    <source>
        <dbReference type="Proteomes" id="UP000031036"/>
    </source>
</evidence>
<protein>
    <submittedName>
        <fullName evidence="2">Uncharacterized protein</fullName>
    </submittedName>
</protein>
<evidence type="ECO:0000313" key="2">
    <source>
        <dbReference type="EMBL" id="KHN76381.1"/>
    </source>
</evidence>
<dbReference type="Proteomes" id="UP000031036">
    <property type="component" value="Unassembled WGS sequence"/>
</dbReference>
<keyword evidence="1" id="KW-0732">Signal</keyword>
<comment type="caution">
    <text evidence="2">The sequence shown here is derived from an EMBL/GenBank/DDBJ whole genome shotgun (WGS) entry which is preliminary data.</text>
</comment>
<evidence type="ECO:0000256" key="1">
    <source>
        <dbReference type="SAM" id="SignalP"/>
    </source>
</evidence>
<feature type="chain" id="PRO_5002095829" evidence="1">
    <location>
        <begin position="22"/>
        <end position="84"/>
    </location>
</feature>
<accession>A0A0B2UZB1</accession>
<dbReference type="EMBL" id="JPKZ01002524">
    <property type="protein sequence ID" value="KHN76381.1"/>
    <property type="molecule type" value="Genomic_DNA"/>
</dbReference>
<dbReference type="STRING" id="6265.A0A0B2UZB1"/>
<reference evidence="2 3" key="1">
    <citation type="submission" date="2014-11" db="EMBL/GenBank/DDBJ databases">
        <title>Genetic blueprint of the zoonotic pathogen Toxocara canis.</title>
        <authorList>
            <person name="Zhu X.-Q."/>
            <person name="Korhonen P.K."/>
            <person name="Cai H."/>
            <person name="Young N.D."/>
            <person name="Nejsum P."/>
            <person name="von Samson-Himmelstjerna G."/>
            <person name="Boag P.R."/>
            <person name="Tan P."/>
            <person name="Li Q."/>
            <person name="Min J."/>
            <person name="Yang Y."/>
            <person name="Wang X."/>
            <person name="Fang X."/>
            <person name="Hall R.S."/>
            <person name="Hofmann A."/>
            <person name="Sternberg P.W."/>
            <person name="Jex A.R."/>
            <person name="Gasser R.B."/>
        </authorList>
    </citation>
    <scope>NUCLEOTIDE SEQUENCE [LARGE SCALE GENOMIC DNA]</scope>
    <source>
        <strain evidence="2">PN_DK_2014</strain>
    </source>
</reference>
<sequence>MRISMVYVFIILYSTVLITEGGPITYAACVAACNAAAVACYASLGFVFGTVTAGAGTPAAVLACNAAQSACWVGCSAGGVAPTP</sequence>
<gene>
    <name evidence="2" type="ORF">Tcan_18480</name>
</gene>
<dbReference type="AlphaFoldDB" id="A0A0B2UZB1"/>
<organism evidence="2 3">
    <name type="scientific">Toxocara canis</name>
    <name type="common">Canine roundworm</name>
    <dbReference type="NCBI Taxonomy" id="6265"/>
    <lineage>
        <taxon>Eukaryota</taxon>
        <taxon>Metazoa</taxon>
        <taxon>Ecdysozoa</taxon>
        <taxon>Nematoda</taxon>
        <taxon>Chromadorea</taxon>
        <taxon>Rhabditida</taxon>
        <taxon>Spirurina</taxon>
        <taxon>Ascaridomorpha</taxon>
        <taxon>Ascaridoidea</taxon>
        <taxon>Toxocaridae</taxon>
        <taxon>Toxocara</taxon>
    </lineage>
</organism>
<dbReference type="PANTHER" id="PTHR37475:SF1">
    <property type="entry name" value="ZYGOTE-SPECIFIC PROTEIN"/>
    <property type="match status" value="1"/>
</dbReference>
<proteinExistence type="predicted"/>